<dbReference type="CDD" id="cd18578">
    <property type="entry name" value="ABC_6TM_Pgp_ABCB1_D2_like"/>
    <property type="match status" value="1"/>
</dbReference>
<evidence type="ECO:0000256" key="9">
    <source>
        <dbReference type="ARBA" id="ARBA00023136"/>
    </source>
</evidence>
<organism evidence="14 15">
    <name type="scientific">Vigna unguiculata</name>
    <name type="common">Cowpea</name>
    <dbReference type="NCBI Taxonomy" id="3917"/>
    <lineage>
        <taxon>Eukaryota</taxon>
        <taxon>Viridiplantae</taxon>
        <taxon>Streptophyta</taxon>
        <taxon>Embryophyta</taxon>
        <taxon>Tracheophyta</taxon>
        <taxon>Spermatophyta</taxon>
        <taxon>Magnoliopsida</taxon>
        <taxon>eudicotyledons</taxon>
        <taxon>Gunneridae</taxon>
        <taxon>Pentapetalae</taxon>
        <taxon>rosids</taxon>
        <taxon>fabids</taxon>
        <taxon>Fabales</taxon>
        <taxon>Fabaceae</taxon>
        <taxon>Papilionoideae</taxon>
        <taxon>50 kb inversion clade</taxon>
        <taxon>NPAAA clade</taxon>
        <taxon>indigoferoid/millettioid clade</taxon>
        <taxon>Phaseoleae</taxon>
        <taxon>Vigna</taxon>
    </lineage>
</organism>
<dbReference type="FunFam" id="1.20.1560.10:FF:000009">
    <property type="entry name" value="ABC transporter B family member 1"/>
    <property type="match status" value="1"/>
</dbReference>
<feature type="domain" description="ABC transporter" evidence="12">
    <location>
        <begin position="1018"/>
        <end position="1255"/>
    </location>
</feature>
<name>A0A4D6KHW6_VIGUN</name>
<dbReference type="InterPro" id="IPR039421">
    <property type="entry name" value="Type_1_exporter"/>
</dbReference>
<keyword evidence="3" id="KW-0813">Transport</keyword>
<feature type="transmembrane region" description="Helical" evidence="11">
    <location>
        <begin position="830"/>
        <end position="853"/>
    </location>
</feature>
<evidence type="ECO:0000313" key="15">
    <source>
        <dbReference type="Proteomes" id="UP000501690"/>
    </source>
</evidence>
<keyword evidence="7 14" id="KW-0067">ATP-binding</keyword>
<dbReference type="FunFam" id="3.40.50.300:FF:000066">
    <property type="entry name" value="ABC transporter B family member 1"/>
    <property type="match status" value="2"/>
</dbReference>
<dbReference type="SUPFAM" id="SSF52540">
    <property type="entry name" value="P-loop containing nucleoside triphosphate hydrolases"/>
    <property type="match status" value="2"/>
</dbReference>
<dbReference type="GO" id="GO:0010329">
    <property type="term" value="F:auxin efflux transmembrane transporter activity"/>
    <property type="evidence" value="ECO:0007669"/>
    <property type="project" value="UniProtKB-ARBA"/>
</dbReference>
<dbReference type="PANTHER" id="PTHR24222">
    <property type="entry name" value="ABC TRANSPORTER B FAMILY"/>
    <property type="match status" value="1"/>
</dbReference>
<keyword evidence="8 11" id="KW-1133">Transmembrane helix</keyword>
<keyword evidence="5" id="KW-0677">Repeat</keyword>
<feature type="domain" description="ABC transmembrane type-1" evidence="13">
    <location>
        <begin position="684"/>
        <end position="983"/>
    </location>
</feature>
<dbReference type="PROSITE" id="PS00211">
    <property type="entry name" value="ABC_TRANSPORTER_1"/>
    <property type="match status" value="1"/>
</dbReference>
<dbReference type="SMART" id="SM00382">
    <property type="entry name" value="AAA"/>
    <property type="match status" value="2"/>
</dbReference>
<feature type="transmembrane region" description="Helical" evidence="11">
    <location>
        <begin position="31"/>
        <end position="57"/>
    </location>
</feature>
<proteinExistence type="inferred from homology"/>
<dbReference type="GO" id="GO:0010328">
    <property type="term" value="F:auxin influx transmembrane transporter activity"/>
    <property type="evidence" value="ECO:0007669"/>
    <property type="project" value="UniProtKB-ARBA"/>
</dbReference>
<dbReference type="GO" id="GO:0140359">
    <property type="term" value="F:ABC-type transporter activity"/>
    <property type="evidence" value="ECO:0007669"/>
    <property type="project" value="InterPro"/>
</dbReference>
<evidence type="ECO:0000256" key="2">
    <source>
        <dbReference type="ARBA" id="ARBA00007577"/>
    </source>
</evidence>
<evidence type="ECO:0000259" key="13">
    <source>
        <dbReference type="PROSITE" id="PS50929"/>
    </source>
</evidence>
<gene>
    <name evidence="14" type="ORF">DEO72_LG1g559</name>
</gene>
<dbReference type="Gene3D" id="1.20.1560.10">
    <property type="entry name" value="ABC transporter type 1, transmembrane domain"/>
    <property type="match status" value="1"/>
</dbReference>
<dbReference type="PROSITE" id="PS50929">
    <property type="entry name" value="ABC_TM1F"/>
    <property type="match status" value="2"/>
</dbReference>
<evidence type="ECO:0000256" key="6">
    <source>
        <dbReference type="ARBA" id="ARBA00022741"/>
    </source>
</evidence>
<keyword evidence="6" id="KW-0547">Nucleotide-binding</keyword>
<keyword evidence="15" id="KW-1185">Reference proteome</keyword>
<dbReference type="CDD" id="cd18577">
    <property type="entry name" value="ABC_6TM_Pgp_ABCB1_D1_like"/>
    <property type="match status" value="1"/>
</dbReference>
<dbReference type="Gene3D" id="3.40.50.300">
    <property type="entry name" value="P-loop containing nucleotide triphosphate hydrolases"/>
    <property type="match status" value="2"/>
</dbReference>
<feature type="transmembrane region" description="Helical" evidence="11">
    <location>
        <begin position="177"/>
        <end position="199"/>
    </location>
</feature>
<dbReference type="GO" id="GO:0016887">
    <property type="term" value="F:ATP hydrolysis activity"/>
    <property type="evidence" value="ECO:0007669"/>
    <property type="project" value="InterPro"/>
</dbReference>
<evidence type="ECO:0000256" key="4">
    <source>
        <dbReference type="ARBA" id="ARBA00022692"/>
    </source>
</evidence>
<dbReference type="Proteomes" id="UP000501690">
    <property type="component" value="Linkage Group LG1"/>
</dbReference>
<feature type="transmembrane region" description="Helical" evidence="11">
    <location>
        <begin position="724"/>
        <end position="746"/>
    </location>
</feature>
<dbReference type="InterPro" id="IPR017871">
    <property type="entry name" value="ABC_transporter-like_CS"/>
</dbReference>
<dbReference type="PROSITE" id="PS50893">
    <property type="entry name" value="ABC_TRANSPORTER_2"/>
    <property type="match status" value="2"/>
</dbReference>
<feature type="transmembrane region" description="Helical" evidence="11">
    <location>
        <begin position="154"/>
        <end position="171"/>
    </location>
</feature>
<feature type="domain" description="ABC transporter" evidence="12">
    <location>
        <begin position="353"/>
        <end position="589"/>
    </location>
</feature>
<evidence type="ECO:0000256" key="3">
    <source>
        <dbReference type="ARBA" id="ARBA00022448"/>
    </source>
</evidence>
<evidence type="ECO:0000256" key="10">
    <source>
        <dbReference type="ARBA" id="ARBA00023180"/>
    </source>
</evidence>
<reference evidence="14 15" key="1">
    <citation type="submission" date="2019-04" db="EMBL/GenBank/DDBJ databases">
        <title>An improved genome assembly and genetic linkage map for asparagus bean, Vigna unguiculata ssp. sesquipedialis.</title>
        <authorList>
            <person name="Xia Q."/>
            <person name="Zhang R."/>
            <person name="Dong Y."/>
        </authorList>
    </citation>
    <scope>NUCLEOTIDE SEQUENCE [LARGE SCALE GENOMIC DNA]</scope>
    <source>
        <tissue evidence="14">Leaf</tissue>
    </source>
</reference>
<keyword evidence="4 11" id="KW-0812">Transmembrane</keyword>
<feature type="domain" description="ABC transmembrane type-1" evidence="13">
    <location>
        <begin position="33"/>
        <end position="318"/>
    </location>
</feature>
<dbReference type="InterPro" id="IPR011527">
    <property type="entry name" value="ABC1_TM_dom"/>
</dbReference>
<evidence type="ECO:0000256" key="11">
    <source>
        <dbReference type="SAM" id="Phobius"/>
    </source>
</evidence>
<evidence type="ECO:0000256" key="7">
    <source>
        <dbReference type="ARBA" id="ARBA00022840"/>
    </source>
</evidence>
<accession>A0A4D6KHW6</accession>
<evidence type="ECO:0000256" key="5">
    <source>
        <dbReference type="ARBA" id="ARBA00022737"/>
    </source>
</evidence>
<feature type="transmembrane region" description="Helical" evidence="11">
    <location>
        <begin position="680"/>
        <end position="704"/>
    </location>
</feature>
<keyword evidence="9 11" id="KW-0472">Membrane</keyword>
<keyword evidence="10" id="KW-0325">Glycoprotein</keyword>
<dbReference type="SUPFAM" id="SSF90123">
    <property type="entry name" value="ABC transporter transmembrane region"/>
    <property type="match status" value="2"/>
</dbReference>
<dbReference type="InterPro" id="IPR027417">
    <property type="entry name" value="P-loop_NTPase"/>
</dbReference>
<dbReference type="Pfam" id="PF00664">
    <property type="entry name" value="ABC_membrane"/>
    <property type="match status" value="2"/>
</dbReference>
<dbReference type="GO" id="GO:0005886">
    <property type="term" value="C:plasma membrane"/>
    <property type="evidence" value="ECO:0007669"/>
    <property type="project" value="UniProtKB-SubCell"/>
</dbReference>
<protein>
    <submittedName>
        <fullName evidence="14">ATP-binding cassette</fullName>
    </submittedName>
</protein>
<dbReference type="AlphaFoldDB" id="A0A4D6KHW6"/>
<dbReference type="Pfam" id="PF00005">
    <property type="entry name" value="ABC_tran"/>
    <property type="match status" value="2"/>
</dbReference>
<feature type="transmembrane region" description="Helical" evidence="11">
    <location>
        <begin position="253"/>
        <end position="277"/>
    </location>
</feature>
<evidence type="ECO:0000259" key="12">
    <source>
        <dbReference type="PROSITE" id="PS50893"/>
    </source>
</evidence>
<evidence type="ECO:0000256" key="8">
    <source>
        <dbReference type="ARBA" id="ARBA00022989"/>
    </source>
</evidence>
<dbReference type="CDD" id="cd03249">
    <property type="entry name" value="ABC_MTABC3_MDL1_MDL2"/>
    <property type="match status" value="2"/>
</dbReference>
<dbReference type="InterPro" id="IPR003439">
    <property type="entry name" value="ABC_transporter-like_ATP-bd"/>
</dbReference>
<dbReference type="EMBL" id="CP039345">
    <property type="protein sequence ID" value="QCD76938.1"/>
    <property type="molecule type" value="Genomic_DNA"/>
</dbReference>
<dbReference type="FunFam" id="1.20.1560.10:FF:000044">
    <property type="entry name" value="ABC transporter B family member 9"/>
    <property type="match status" value="1"/>
</dbReference>
<comment type="similarity">
    <text evidence="2">Belongs to the ABC transporter superfamily. ABCB family. Multidrug resistance exporter (TC 3.A.1.201) subfamily.</text>
</comment>
<feature type="transmembrane region" description="Helical" evidence="11">
    <location>
        <begin position="77"/>
        <end position="99"/>
    </location>
</feature>
<sequence>MASDEEHNAKVREKVPFYKLFTFADNLDRTLMIIGLICAMANGVVQPLMTLIFGNMINAFGSTDPSHIVKEVSKVVLLFVYLAFGAGIASFLQVSCWMVTGERQAARIRGMYLKTILKQDITFFDTETSGEVIGRISGDTILIQEAMGEKVGKFIQLVTSFIAAFIIAFTRGWQLSLVLLACIPCIAIVGGIISVMMAIMSIRGQTAYAEAGNVVKQTVGAIRTVASFTGEKKAVEKYDNKLRISYITTVEQGLASGFGMGILLLIIFSTYALAMWYGSKLIIEKGYDGGTVFNIIISVNTGAMALGQATPCLNSFAAAQAAACKMFETIKRKPKIDVYDTNGVVLEDIKGDIELKDVYFRYPARPDVQIFSGISFCIPSGTTAALVGQSGSGKSTIISLLERFYDPEAGEVLIDGVNLKNFQVRWIREQIGLVGQEPVLFTASVKDNIAYGKEGATDEEINKAITLADARKFIDKLPQGIDTMVGGHGTQISGGQKQRIAIARAILKNPKILLLDEATSALDSESEHIVQVALEKVITPRTTVVVAHRLTTIRHADIIAVVHKGKIVEKGTHDELIKDADGAYSRLVRLQEGNKVAEEVSRKSEADKSNNNILNLSRRTSFARSSSRHSLSLSFALPYQIPLHESGVEDNGDVESSEVDDKKHQKDAVNCLVKLNEPEVPVLVLGSFAAAIHGLTLPVFGLLLSSSVNTFFKPPDVLRTDSMFWSFLFVGLGIVGLVAMTLQNYLFGIAGSFSWYVEVIITSNYKRQNKHAIMSYINSFNSSNSKKKYGFPCSGAVSARLATDASTARSLVGDNLSLIVQNIATITTGLAIAFTANWILAFVILAVSPLLLLQGYLQTKFVEGFSADAKVNYEEASQVANDAIGSIRTVASFCAEPKVVDMYKKKCSGPEKQGVRLGLVSGVGLGFSFLALYCTNAFCFYVGSLLVQDGKATFEDVFKVFFALTVTAVGVSQSSALAPDTNKAKDSATSIIKILETKSAIDSSSDEGKTLDLIKGDIELQQVSFCYPTRPDIQIFKDLCLSMPAAKTVALVGESGSGKSTVISLIERFYNPDSGRVLLDGVDIKNLRLSWLRQQMGLVGEEPILFNDSIRANIAYSKEGGATEEEIVAAAEAANAHKFICSLPHSYDTPVGGRGTQLSRGQKQRIAIARAILKDPKILLLDGATSALDAESECVVQEALDKVSVNRTTVVVAHRLPTIKGADIIAVVKNGVIAEKGNHEALMKIDGVYASLVSLHISQS</sequence>
<comment type="subcellular location">
    <subcellularLocation>
        <location evidence="1">Cell membrane</location>
        <topology evidence="1">Multi-pass membrane protein</topology>
    </subcellularLocation>
</comment>
<evidence type="ECO:0000313" key="14">
    <source>
        <dbReference type="EMBL" id="QCD76938.1"/>
    </source>
</evidence>
<dbReference type="GO" id="GO:0005524">
    <property type="term" value="F:ATP binding"/>
    <property type="evidence" value="ECO:0007669"/>
    <property type="project" value="UniProtKB-KW"/>
</dbReference>
<dbReference type="InterPro" id="IPR003593">
    <property type="entry name" value="AAA+_ATPase"/>
</dbReference>
<dbReference type="InterPro" id="IPR036640">
    <property type="entry name" value="ABC1_TM_sf"/>
</dbReference>
<dbReference type="PANTHER" id="PTHR24222:SF50">
    <property type="entry name" value="ABC TRANSPORTER B FAMILY MEMBER 9-LIKE ISOFORM X2"/>
    <property type="match status" value="1"/>
</dbReference>
<evidence type="ECO:0000256" key="1">
    <source>
        <dbReference type="ARBA" id="ARBA00004651"/>
    </source>
</evidence>